<accession>A0A7C9I0N2</accession>
<keyword evidence="3" id="KW-1185">Reference proteome</keyword>
<dbReference type="EMBL" id="WQLB01000021">
    <property type="protein sequence ID" value="MVN87995.1"/>
    <property type="molecule type" value="Genomic_DNA"/>
</dbReference>
<reference evidence="2 3" key="1">
    <citation type="submission" date="2019-12" db="EMBL/GenBank/DDBJ databases">
        <title>Deinococcus sp. HMF7620 Genome sequencing and assembly.</title>
        <authorList>
            <person name="Kang H."/>
            <person name="Kim H."/>
            <person name="Joh K."/>
        </authorList>
    </citation>
    <scope>NUCLEOTIDE SEQUENCE [LARGE SCALE GENOMIC DNA]</scope>
    <source>
        <strain evidence="2 3">HMF7620</strain>
    </source>
</reference>
<evidence type="ECO:0000313" key="3">
    <source>
        <dbReference type="Proteomes" id="UP000483286"/>
    </source>
</evidence>
<dbReference type="RefSeq" id="WP_157460053.1">
    <property type="nucleotide sequence ID" value="NZ_WQLB01000021.1"/>
</dbReference>
<dbReference type="AlphaFoldDB" id="A0A7C9I0N2"/>
<evidence type="ECO:0000313" key="2">
    <source>
        <dbReference type="EMBL" id="MVN87995.1"/>
    </source>
</evidence>
<keyword evidence="1" id="KW-0732">Signal</keyword>
<protein>
    <submittedName>
        <fullName evidence="2">Uncharacterized protein</fullName>
    </submittedName>
</protein>
<comment type="caution">
    <text evidence="2">The sequence shown here is derived from an EMBL/GenBank/DDBJ whole genome shotgun (WGS) entry which is preliminary data.</text>
</comment>
<feature type="signal peptide" evidence="1">
    <location>
        <begin position="1"/>
        <end position="16"/>
    </location>
</feature>
<evidence type="ECO:0000256" key="1">
    <source>
        <dbReference type="SAM" id="SignalP"/>
    </source>
</evidence>
<gene>
    <name evidence="2" type="ORF">GO986_14655</name>
</gene>
<dbReference type="Proteomes" id="UP000483286">
    <property type="component" value="Unassembled WGS sequence"/>
</dbReference>
<proteinExistence type="predicted"/>
<sequence length="194" mass="20576">MRRMALGLLLLGSALAGGDAGLAWRSLSPTGGWQPAAAVVAPTPCPALNLPATWEVSASAFADVTGDGSPECVLTLWRPWRNWPIHRWSAGPTPITANRDAAGRSAHVAVLRPLPGGAYREVWVGSALYRPVRALSVRPGGTLVTLEVSYAAPSAPAQTLSEWHWTSFGFDLVRRVPVRATALGVDARGWPAVR</sequence>
<feature type="chain" id="PRO_5028996392" evidence="1">
    <location>
        <begin position="17"/>
        <end position="194"/>
    </location>
</feature>
<organism evidence="2 3">
    <name type="scientific">Deinococcus arboris</name>
    <dbReference type="NCBI Taxonomy" id="2682977"/>
    <lineage>
        <taxon>Bacteria</taxon>
        <taxon>Thermotogati</taxon>
        <taxon>Deinococcota</taxon>
        <taxon>Deinococci</taxon>
        <taxon>Deinococcales</taxon>
        <taxon>Deinococcaceae</taxon>
        <taxon>Deinococcus</taxon>
    </lineage>
</organism>
<name>A0A7C9I0N2_9DEIO</name>